<evidence type="ECO:0000256" key="5">
    <source>
        <dbReference type="SAM" id="Phobius"/>
    </source>
</evidence>
<feature type="compositionally biased region" description="Polar residues" evidence="4">
    <location>
        <begin position="368"/>
        <end position="389"/>
    </location>
</feature>
<keyword evidence="9" id="KW-1185">Reference proteome</keyword>
<evidence type="ECO:0000256" key="1">
    <source>
        <dbReference type="ARBA" id="ARBA00004196"/>
    </source>
</evidence>
<feature type="domain" description="YknX-like beta-barrel" evidence="7">
    <location>
        <begin position="479"/>
        <end position="549"/>
    </location>
</feature>
<feature type="region of interest" description="Disordered" evidence="4">
    <location>
        <begin position="175"/>
        <end position="208"/>
    </location>
</feature>
<evidence type="ECO:0000256" key="2">
    <source>
        <dbReference type="ARBA" id="ARBA00023054"/>
    </source>
</evidence>
<dbReference type="Gene3D" id="2.40.420.20">
    <property type="match status" value="1"/>
</dbReference>
<dbReference type="EMBL" id="CP102290">
    <property type="protein sequence ID" value="UWP60670.1"/>
    <property type="molecule type" value="Genomic_DNA"/>
</dbReference>
<evidence type="ECO:0000313" key="8">
    <source>
        <dbReference type="EMBL" id="UWP60670.1"/>
    </source>
</evidence>
<keyword evidence="5" id="KW-1133">Transmembrane helix</keyword>
<accession>A0ABY5VJA5</accession>
<dbReference type="InterPro" id="IPR058649">
    <property type="entry name" value="CzcB_C"/>
</dbReference>
<keyword evidence="5" id="KW-0472">Membrane</keyword>
<feature type="transmembrane region" description="Helical" evidence="5">
    <location>
        <begin position="14"/>
        <end position="34"/>
    </location>
</feature>
<name>A0ABY5VJA5_9FIRM</name>
<feature type="compositionally biased region" description="Low complexity" evidence="4">
    <location>
        <begin position="187"/>
        <end position="205"/>
    </location>
</feature>
<protein>
    <submittedName>
        <fullName evidence="8">HlyD family efflux transporter periplasmic adaptor subunit</fullName>
    </submittedName>
</protein>
<feature type="region of interest" description="Disordered" evidence="4">
    <location>
        <begin position="237"/>
        <end position="267"/>
    </location>
</feature>
<dbReference type="Pfam" id="PF25990">
    <property type="entry name" value="Beta-barrel_YknX"/>
    <property type="match status" value="1"/>
</dbReference>
<comment type="subcellular location">
    <subcellularLocation>
        <location evidence="1">Cell envelope</location>
    </subcellularLocation>
</comment>
<feature type="region of interest" description="Disordered" evidence="4">
    <location>
        <begin position="640"/>
        <end position="665"/>
    </location>
</feature>
<feature type="domain" description="CzcB-like C-terminal circularly permuted SH3-like" evidence="6">
    <location>
        <begin position="558"/>
        <end position="613"/>
    </location>
</feature>
<evidence type="ECO:0000259" key="7">
    <source>
        <dbReference type="Pfam" id="PF25990"/>
    </source>
</evidence>
<reference evidence="8" key="1">
    <citation type="journal article" date="2022" name="Cell">
        <title>Design, construction, and in vivo augmentation of a complex gut microbiome.</title>
        <authorList>
            <person name="Cheng A.G."/>
            <person name="Ho P.Y."/>
            <person name="Aranda-Diaz A."/>
            <person name="Jain S."/>
            <person name="Yu F.B."/>
            <person name="Meng X."/>
            <person name="Wang M."/>
            <person name="Iakiviak M."/>
            <person name="Nagashima K."/>
            <person name="Zhao A."/>
            <person name="Murugkar P."/>
            <person name="Patil A."/>
            <person name="Atabakhsh K."/>
            <person name="Weakley A."/>
            <person name="Yan J."/>
            <person name="Brumbaugh A.R."/>
            <person name="Higginbottom S."/>
            <person name="Dimas A."/>
            <person name="Shiver A.L."/>
            <person name="Deutschbauer A."/>
            <person name="Neff N."/>
            <person name="Sonnenburg J.L."/>
            <person name="Huang K.C."/>
            <person name="Fischbach M.A."/>
        </authorList>
    </citation>
    <scope>NUCLEOTIDE SEQUENCE</scope>
    <source>
        <strain evidence="8">DSM 19829</strain>
    </source>
</reference>
<sequence length="665" mass="67353">MKGSGLRKISKKKIGTGIIIVIVLAGAGIGFLLLRGGRAAAMQLTVTAQETAARKGSISNTVVGTGNLEEDAGDTQKVPAGLEYDEILVETGDEVQAGDSLAVINRASLLNMIVETQEKLDSLGDDIEDAAEEDSGSYEYKALAAEKEEGEAFLEELKALTETYTITAQQAGTVQSVSLTSKDDTTSKSNSDSSAGSSTGNSSTGNSGGVTGTAAGFAAKTAGGFLYLNSTENVQAEEAAELSEGSLDGSAGVLTPDADEDSGNDSAQEAELISDCRDLSLQIPRTGDPMEKSIDMTRYAGTVNWSETEEHYTADVCLTANNGYAFAADIQPVINGGTVSECSVSGEGEGNQLTFRLTVDKQSHSEPESGQSNGNKTDTGNESESTSGAGTEGNAGGNSDTGSAGGTADANLDGNISGQVSDSGSAGSVTAGSVSADSGVTGSTASGSESESGSGAGSIDANHTQAFSIASGDKMLLSVNVDELDILSVAVGQDAEITFDALEGQSYTGKITEISDSASVSGGVARYAVKIELAKDENMRAGMNASATITIESKEDIITIPLNALQEQGGRTFVYTQKNEETGQLSGETEVETGLSDGENVEITSGLSEGDTVYYHKTGSSESEDSIMVPDGGVMMFEGGAMPDGGGGRPSGDSGGGPGGGAPGM</sequence>
<evidence type="ECO:0000259" key="6">
    <source>
        <dbReference type="Pfam" id="PF25975"/>
    </source>
</evidence>
<dbReference type="RefSeq" id="WP_028530410.1">
    <property type="nucleotide sequence ID" value="NZ_CABLBR010000002.1"/>
</dbReference>
<feature type="region of interest" description="Disordered" evidence="4">
    <location>
        <begin position="361"/>
        <end position="459"/>
    </location>
</feature>
<evidence type="ECO:0000313" key="9">
    <source>
        <dbReference type="Proteomes" id="UP001060164"/>
    </source>
</evidence>
<feature type="compositionally biased region" description="Gly residues" evidence="4">
    <location>
        <begin position="642"/>
        <end position="665"/>
    </location>
</feature>
<dbReference type="PANTHER" id="PTHR32347">
    <property type="entry name" value="EFFLUX SYSTEM COMPONENT YKNX-RELATED"/>
    <property type="match status" value="1"/>
</dbReference>
<dbReference type="InterPro" id="IPR050465">
    <property type="entry name" value="UPF0194_transport"/>
</dbReference>
<proteinExistence type="predicted"/>
<feature type="coiled-coil region" evidence="3">
    <location>
        <begin position="113"/>
        <end position="163"/>
    </location>
</feature>
<evidence type="ECO:0000256" key="4">
    <source>
        <dbReference type="SAM" id="MobiDB-lite"/>
    </source>
</evidence>
<evidence type="ECO:0000256" key="3">
    <source>
        <dbReference type="SAM" id="Coils"/>
    </source>
</evidence>
<keyword evidence="5" id="KW-0812">Transmembrane</keyword>
<dbReference type="Gene3D" id="2.40.30.170">
    <property type="match status" value="1"/>
</dbReference>
<dbReference type="Proteomes" id="UP001060164">
    <property type="component" value="Chromosome"/>
</dbReference>
<feature type="compositionally biased region" description="Low complexity" evidence="4">
    <location>
        <begin position="420"/>
        <end position="453"/>
    </location>
</feature>
<dbReference type="InterPro" id="IPR058636">
    <property type="entry name" value="Beta-barrel_YknX"/>
</dbReference>
<gene>
    <name evidence="8" type="ORF">NQ502_06460</name>
</gene>
<keyword evidence="2 3" id="KW-0175">Coiled coil</keyword>
<organism evidence="8 9">
    <name type="scientific">Ruminococcus gauvreauii</name>
    <dbReference type="NCBI Taxonomy" id="438033"/>
    <lineage>
        <taxon>Bacteria</taxon>
        <taxon>Bacillati</taxon>
        <taxon>Bacillota</taxon>
        <taxon>Clostridia</taxon>
        <taxon>Eubacteriales</taxon>
        <taxon>Oscillospiraceae</taxon>
        <taxon>Ruminococcus</taxon>
    </lineage>
</organism>
<dbReference type="Pfam" id="PF25975">
    <property type="entry name" value="CzcB_C"/>
    <property type="match status" value="1"/>
</dbReference>